<dbReference type="HOGENOM" id="CLU_1868174_0_0_1"/>
<sequence>MRVCIMLPELCIQWIFKYNFIGIRDLQVLRTLCLPQFIVFQQNFLLIHMTTLMNAFLFRFSDFVEALKLSCPTQLHTMRDTTIESFTTNIRTLIIYPREEGIEISIQRKGLPDPKQMLVVYHEQQKAQHSELEGLLF</sequence>
<evidence type="ECO:0000313" key="2">
    <source>
        <dbReference type="EnsemblPlants" id="KEH26564"/>
    </source>
</evidence>
<evidence type="ECO:0000313" key="1">
    <source>
        <dbReference type="EMBL" id="KEH26564.1"/>
    </source>
</evidence>
<reference evidence="1 3" key="2">
    <citation type="journal article" date="2014" name="BMC Genomics">
        <title>An improved genome release (version Mt4.0) for the model legume Medicago truncatula.</title>
        <authorList>
            <person name="Tang H."/>
            <person name="Krishnakumar V."/>
            <person name="Bidwell S."/>
            <person name="Rosen B."/>
            <person name="Chan A."/>
            <person name="Zhou S."/>
            <person name="Gentzbittel L."/>
            <person name="Childs K.L."/>
            <person name="Yandell M."/>
            <person name="Gundlach H."/>
            <person name="Mayer K.F."/>
            <person name="Schwartz D.C."/>
            <person name="Town C.D."/>
        </authorList>
    </citation>
    <scope>GENOME REANNOTATION</scope>
    <source>
        <strain evidence="1">A17</strain>
        <strain evidence="2 3">cv. Jemalong A17</strain>
    </source>
</reference>
<evidence type="ECO:0000313" key="3">
    <source>
        <dbReference type="Proteomes" id="UP000002051"/>
    </source>
</evidence>
<keyword evidence="3" id="KW-1185">Reference proteome</keyword>
<accession>A0A072U9T6</accession>
<protein>
    <submittedName>
        <fullName evidence="1 2">Uncharacterized protein</fullName>
    </submittedName>
</protein>
<name>A0A072U9T6_MEDTR</name>
<reference evidence="1 3" key="1">
    <citation type="journal article" date="2011" name="Nature">
        <title>The Medicago genome provides insight into the evolution of rhizobial symbioses.</title>
        <authorList>
            <person name="Young N.D."/>
            <person name="Debelle F."/>
            <person name="Oldroyd G.E."/>
            <person name="Geurts R."/>
            <person name="Cannon S.B."/>
            <person name="Udvardi M.K."/>
            <person name="Benedito V.A."/>
            <person name="Mayer K.F."/>
            <person name="Gouzy J."/>
            <person name="Schoof H."/>
            <person name="Van de Peer Y."/>
            <person name="Proost S."/>
            <person name="Cook D.R."/>
            <person name="Meyers B.C."/>
            <person name="Spannagl M."/>
            <person name="Cheung F."/>
            <person name="De Mita S."/>
            <person name="Krishnakumar V."/>
            <person name="Gundlach H."/>
            <person name="Zhou S."/>
            <person name="Mudge J."/>
            <person name="Bharti A.K."/>
            <person name="Murray J.D."/>
            <person name="Naoumkina M.A."/>
            <person name="Rosen B."/>
            <person name="Silverstein K.A."/>
            <person name="Tang H."/>
            <person name="Rombauts S."/>
            <person name="Zhao P.X."/>
            <person name="Zhou P."/>
            <person name="Barbe V."/>
            <person name="Bardou P."/>
            <person name="Bechner M."/>
            <person name="Bellec A."/>
            <person name="Berger A."/>
            <person name="Berges H."/>
            <person name="Bidwell S."/>
            <person name="Bisseling T."/>
            <person name="Choisne N."/>
            <person name="Couloux A."/>
            <person name="Denny R."/>
            <person name="Deshpande S."/>
            <person name="Dai X."/>
            <person name="Doyle J.J."/>
            <person name="Dudez A.M."/>
            <person name="Farmer A.D."/>
            <person name="Fouteau S."/>
            <person name="Franken C."/>
            <person name="Gibelin C."/>
            <person name="Gish J."/>
            <person name="Goldstein S."/>
            <person name="Gonzalez A.J."/>
            <person name="Green P.J."/>
            <person name="Hallab A."/>
            <person name="Hartog M."/>
            <person name="Hua A."/>
            <person name="Humphray S.J."/>
            <person name="Jeong D.H."/>
            <person name="Jing Y."/>
            <person name="Jocker A."/>
            <person name="Kenton S.M."/>
            <person name="Kim D.J."/>
            <person name="Klee K."/>
            <person name="Lai H."/>
            <person name="Lang C."/>
            <person name="Lin S."/>
            <person name="Macmil S.L."/>
            <person name="Magdelenat G."/>
            <person name="Matthews L."/>
            <person name="McCorrison J."/>
            <person name="Monaghan E.L."/>
            <person name="Mun J.H."/>
            <person name="Najar F.Z."/>
            <person name="Nicholson C."/>
            <person name="Noirot C."/>
            <person name="O'Bleness M."/>
            <person name="Paule C.R."/>
            <person name="Poulain J."/>
            <person name="Prion F."/>
            <person name="Qin B."/>
            <person name="Qu C."/>
            <person name="Retzel E.F."/>
            <person name="Riddle C."/>
            <person name="Sallet E."/>
            <person name="Samain S."/>
            <person name="Samson N."/>
            <person name="Sanders I."/>
            <person name="Saurat O."/>
            <person name="Scarpelli C."/>
            <person name="Schiex T."/>
            <person name="Segurens B."/>
            <person name="Severin A.J."/>
            <person name="Sherrier D.J."/>
            <person name="Shi R."/>
            <person name="Sims S."/>
            <person name="Singer S.R."/>
            <person name="Sinharoy S."/>
            <person name="Sterck L."/>
            <person name="Viollet A."/>
            <person name="Wang B.B."/>
            <person name="Wang K."/>
            <person name="Wang M."/>
            <person name="Wang X."/>
            <person name="Warfsmann J."/>
            <person name="Weissenbach J."/>
            <person name="White D.D."/>
            <person name="White J.D."/>
            <person name="Wiley G.B."/>
            <person name="Wincker P."/>
            <person name="Xing Y."/>
            <person name="Yang L."/>
            <person name="Yao Z."/>
            <person name="Ying F."/>
            <person name="Zhai J."/>
            <person name="Zhou L."/>
            <person name="Zuber A."/>
            <person name="Denarie J."/>
            <person name="Dixon R.A."/>
            <person name="May G.D."/>
            <person name="Schwartz D.C."/>
            <person name="Rogers J."/>
            <person name="Quetier F."/>
            <person name="Town C.D."/>
            <person name="Roe B.A."/>
        </authorList>
    </citation>
    <scope>NUCLEOTIDE SEQUENCE [LARGE SCALE GENOMIC DNA]</scope>
    <source>
        <strain evidence="1">A17</strain>
        <strain evidence="2 3">cv. Jemalong A17</strain>
    </source>
</reference>
<gene>
    <name evidence="1" type="ordered locus">MTR_6g464750</name>
</gene>
<organism evidence="1 3">
    <name type="scientific">Medicago truncatula</name>
    <name type="common">Barrel medic</name>
    <name type="synonym">Medicago tribuloides</name>
    <dbReference type="NCBI Taxonomy" id="3880"/>
    <lineage>
        <taxon>Eukaryota</taxon>
        <taxon>Viridiplantae</taxon>
        <taxon>Streptophyta</taxon>
        <taxon>Embryophyta</taxon>
        <taxon>Tracheophyta</taxon>
        <taxon>Spermatophyta</taxon>
        <taxon>Magnoliopsida</taxon>
        <taxon>eudicotyledons</taxon>
        <taxon>Gunneridae</taxon>
        <taxon>Pentapetalae</taxon>
        <taxon>rosids</taxon>
        <taxon>fabids</taxon>
        <taxon>Fabales</taxon>
        <taxon>Fabaceae</taxon>
        <taxon>Papilionoideae</taxon>
        <taxon>50 kb inversion clade</taxon>
        <taxon>NPAAA clade</taxon>
        <taxon>Hologalegina</taxon>
        <taxon>IRL clade</taxon>
        <taxon>Trifolieae</taxon>
        <taxon>Medicago</taxon>
    </lineage>
</organism>
<dbReference type="EMBL" id="CM001222">
    <property type="protein sequence ID" value="KEH26564.1"/>
    <property type="molecule type" value="Genomic_DNA"/>
</dbReference>
<dbReference type="EnsemblPlants" id="KEH26564">
    <property type="protein sequence ID" value="KEH26564"/>
    <property type="gene ID" value="MTR_6g464750"/>
</dbReference>
<proteinExistence type="predicted"/>
<dbReference type="AlphaFoldDB" id="A0A072U9T6"/>
<dbReference type="Proteomes" id="UP000002051">
    <property type="component" value="Chromosome 6"/>
</dbReference>
<reference evidence="2" key="3">
    <citation type="submission" date="2015-04" db="UniProtKB">
        <authorList>
            <consortium name="EnsemblPlants"/>
        </authorList>
    </citation>
    <scope>IDENTIFICATION</scope>
    <source>
        <strain evidence="2">cv. Jemalong A17</strain>
    </source>
</reference>